<sequence length="130" mass="14517">MGGSRGLNQKKVAMNFEELDRQEREWAERASKVQASAAQAYDRLMRLAESSSAGQVHTVARFLASTFDGQAFPLDPFDLRAVEVTISDDMLLCLDALRWGKADLYKLVPDGNARLLAICQAWGLKWPESQ</sequence>
<evidence type="ECO:0000313" key="2">
    <source>
        <dbReference type="EMBL" id="ANJ76577.1"/>
    </source>
</evidence>
<dbReference type="Proteomes" id="UP000078572">
    <property type="component" value="Plasmid pRI-1"/>
</dbReference>
<evidence type="ECO:0000259" key="1">
    <source>
        <dbReference type="Pfam" id="PF24720"/>
    </source>
</evidence>
<proteinExistence type="predicted"/>
<organism evidence="2 3">
    <name type="scientific">Ralstonia insidiosa</name>
    <dbReference type="NCBI Taxonomy" id="190721"/>
    <lineage>
        <taxon>Bacteria</taxon>
        <taxon>Pseudomonadati</taxon>
        <taxon>Pseudomonadota</taxon>
        <taxon>Betaproteobacteria</taxon>
        <taxon>Burkholderiales</taxon>
        <taxon>Burkholderiaceae</taxon>
        <taxon>Ralstonia</taxon>
    </lineage>
</organism>
<protein>
    <recommendedName>
        <fullName evidence="1">DUF7673 domain-containing protein</fullName>
    </recommendedName>
</protein>
<dbReference type="AlphaFoldDB" id="A0A192A8E1"/>
<dbReference type="EMBL" id="CP016024">
    <property type="protein sequence ID" value="ANJ76577.1"/>
    <property type="molecule type" value="Genomic_DNA"/>
</dbReference>
<dbReference type="InterPro" id="IPR056090">
    <property type="entry name" value="DUF7673"/>
</dbReference>
<keyword evidence="2" id="KW-0614">Plasmid</keyword>
<keyword evidence="3" id="KW-1185">Reference proteome</keyword>
<name>A0A192A8E1_9RALS</name>
<feature type="domain" description="DUF7673" evidence="1">
    <location>
        <begin position="39"/>
        <end position="123"/>
    </location>
</feature>
<reference evidence="3" key="1">
    <citation type="submission" date="2016-06" db="EMBL/GenBank/DDBJ databases">
        <authorList>
            <person name="Xu Y."/>
            <person name="Nagy A."/>
            <person name="Yan X."/>
            <person name="Kim S.W."/>
            <person name="Haley B."/>
            <person name="Liu N.T."/>
            <person name="Nou X."/>
        </authorList>
    </citation>
    <scope>NUCLEOTIDE SEQUENCE [LARGE SCALE GENOMIC DNA]</scope>
    <source>
        <strain evidence="3">ATCC 49129</strain>
        <plasmid evidence="3">pri-1</plasmid>
    </source>
</reference>
<geneLocation type="plasmid" evidence="3">
    <name>pri-1</name>
</geneLocation>
<accession>A0A192A8E1</accession>
<dbReference type="Pfam" id="PF24720">
    <property type="entry name" value="DUF7673"/>
    <property type="match status" value="1"/>
</dbReference>
<gene>
    <name evidence="2" type="ORF">A9Y76_27980</name>
</gene>
<evidence type="ECO:0000313" key="3">
    <source>
        <dbReference type="Proteomes" id="UP000078572"/>
    </source>
</evidence>